<dbReference type="GO" id="GO:0005524">
    <property type="term" value="F:ATP binding"/>
    <property type="evidence" value="ECO:0007669"/>
    <property type="project" value="UniProtKB-UniRule"/>
</dbReference>
<evidence type="ECO:0000259" key="10">
    <source>
        <dbReference type="PROSITE" id="PS51510"/>
    </source>
</evidence>
<dbReference type="InterPro" id="IPR022413">
    <property type="entry name" value="ATP-guanido_PTrfase_N"/>
</dbReference>
<dbReference type="GO" id="GO:0005615">
    <property type="term" value="C:extracellular space"/>
    <property type="evidence" value="ECO:0007669"/>
    <property type="project" value="TreeGrafter"/>
</dbReference>
<name>A0A671QDD4_9TELE</name>
<dbReference type="PANTHER" id="PTHR11547">
    <property type="entry name" value="ARGININE OR CREATINE KINASE"/>
    <property type="match status" value="1"/>
</dbReference>
<feature type="domain" description="Phosphagen kinase N-terminal" evidence="9">
    <location>
        <begin position="1"/>
        <end position="43"/>
    </location>
</feature>
<dbReference type="AlphaFoldDB" id="A0A671QDD4"/>
<dbReference type="SUPFAM" id="SSF48034">
    <property type="entry name" value="Guanido kinase N-terminal domain"/>
    <property type="match status" value="1"/>
</dbReference>
<dbReference type="GO" id="GO:0046314">
    <property type="term" value="P:phosphocreatine biosynthetic process"/>
    <property type="evidence" value="ECO:0007669"/>
    <property type="project" value="InterPro"/>
</dbReference>
<protein>
    <recommendedName>
        <fullName evidence="2">creatine kinase</fullName>
        <ecNumber evidence="2">2.7.3.2</ecNumber>
    </recommendedName>
</protein>
<proteinExistence type="inferred from homology"/>
<keyword evidence="4 8" id="KW-0547">Nucleotide-binding</keyword>
<feature type="binding site" evidence="8">
    <location>
        <begin position="265"/>
        <end position="270"/>
    </location>
    <ligand>
        <name>ATP</name>
        <dbReference type="ChEBI" id="CHEBI:30616"/>
    </ligand>
</feature>
<evidence type="ECO:0000256" key="5">
    <source>
        <dbReference type="ARBA" id="ARBA00022777"/>
    </source>
</evidence>
<dbReference type="InterPro" id="IPR022414">
    <property type="entry name" value="ATP-guanido_PTrfase_cat"/>
</dbReference>
<keyword evidence="3 8" id="KW-0808">Transferase</keyword>
<organism evidence="11 12">
    <name type="scientific">Sinocyclocheilus anshuiensis</name>
    <dbReference type="NCBI Taxonomy" id="1608454"/>
    <lineage>
        <taxon>Eukaryota</taxon>
        <taxon>Metazoa</taxon>
        <taxon>Chordata</taxon>
        <taxon>Craniata</taxon>
        <taxon>Vertebrata</taxon>
        <taxon>Euteleostomi</taxon>
        <taxon>Actinopterygii</taxon>
        <taxon>Neopterygii</taxon>
        <taxon>Teleostei</taxon>
        <taxon>Ostariophysi</taxon>
        <taxon>Cypriniformes</taxon>
        <taxon>Cyprinidae</taxon>
        <taxon>Cyprininae</taxon>
        <taxon>Sinocyclocheilus</taxon>
    </lineage>
</organism>
<evidence type="ECO:0000256" key="2">
    <source>
        <dbReference type="ARBA" id="ARBA00012231"/>
    </source>
</evidence>
<keyword evidence="6 8" id="KW-0067">ATP-binding</keyword>
<feature type="binding site" evidence="8">
    <location>
        <begin position="74"/>
        <end position="78"/>
    </location>
    <ligand>
        <name>ATP</name>
        <dbReference type="ChEBI" id="CHEBI:30616"/>
    </ligand>
</feature>
<sequence length="320" mass="36046">MGVPGRERLTSTGPKAVGCLAGDAQSYILFCDFFDRIIESYHGYKVTTDTVQESDFNYDNLKGGDDFDQAYAMSCEVTAGRSIEDYCFPNCFPTHYSRGERRQLLTLAKIVLEQLGEDLPGKLYSIDELSHESEDRRAVMDSPPLSLIKIGVARDWPDARALWLVRDGTLAIWVNMEDHLKLVSYRSDACLQEAFKTICINVLKMETLYKKLRHPFIWKSHLGWVVSSPAEVGTGLKASVTVKLLHLAENKRLDDILDRLRLQMEATGCPGIYKISNLQTIGVNEVELTQLVVDGVKLLIRMEKRLENNSGIDDLVPAQK</sequence>
<dbReference type="PROSITE" id="PS51510">
    <property type="entry name" value="PHOSPHAGEN_KINASE_C"/>
    <property type="match status" value="1"/>
</dbReference>
<keyword evidence="5 8" id="KW-0418">Kinase</keyword>
<dbReference type="Proteomes" id="UP000472260">
    <property type="component" value="Unassembled WGS sequence"/>
</dbReference>
<dbReference type="Ensembl" id="ENSSANT00000072999.1">
    <property type="protein sequence ID" value="ENSSANP00000068682.1"/>
    <property type="gene ID" value="ENSSANG00000034231.1"/>
</dbReference>
<keyword evidence="12" id="KW-1185">Reference proteome</keyword>
<reference evidence="11" key="2">
    <citation type="submission" date="2025-09" db="UniProtKB">
        <authorList>
            <consortium name="Ensembl"/>
        </authorList>
    </citation>
    <scope>IDENTIFICATION</scope>
</reference>
<comment type="caution">
    <text evidence="8">Lacks conserved residue(s) required for the propagation of feature annotation.</text>
</comment>
<dbReference type="InterPro" id="IPR036802">
    <property type="entry name" value="ATP-guanido_PTrfase_N_sf"/>
</dbReference>
<dbReference type="EC" id="2.7.3.2" evidence="2"/>
<dbReference type="PANTHER" id="PTHR11547:SF52">
    <property type="entry name" value="CREATINE KINASE"/>
    <property type="match status" value="1"/>
</dbReference>
<dbReference type="Pfam" id="PF00217">
    <property type="entry name" value="ATP-gua_Ptrans"/>
    <property type="match status" value="1"/>
</dbReference>
<evidence type="ECO:0000259" key="9">
    <source>
        <dbReference type="PROSITE" id="PS51509"/>
    </source>
</evidence>
<evidence type="ECO:0000313" key="11">
    <source>
        <dbReference type="Ensembl" id="ENSSANP00000068682.1"/>
    </source>
</evidence>
<dbReference type="SUPFAM" id="SSF55931">
    <property type="entry name" value="Glutamine synthetase/guanido kinase"/>
    <property type="match status" value="1"/>
</dbReference>
<evidence type="ECO:0000256" key="4">
    <source>
        <dbReference type="ARBA" id="ARBA00022741"/>
    </source>
</evidence>
<dbReference type="Pfam" id="PF02807">
    <property type="entry name" value="ATP-gua_PtransN"/>
    <property type="match status" value="1"/>
</dbReference>
<dbReference type="PROSITE" id="PS51509">
    <property type="entry name" value="PHOSPHAGEN_KINASE_N"/>
    <property type="match status" value="1"/>
</dbReference>
<evidence type="ECO:0000256" key="6">
    <source>
        <dbReference type="ARBA" id="ARBA00022840"/>
    </source>
</evidence>
<dbReference type="GO" id="GO:0004111">
    <property type="term" value="F:creatine kinase activity"/>
    <property type="evidence" value="ECO:0007669"/>
    <property type="project" value="UniProtKB-EC"/>
</dbReference>
<evidence type="ECO:0000313" key="12">
    <source>
        <dbReference type="Proteomes" id="UP000472260"/>
    </source>
</evidence>
<dbReference type="Gene3D" id="1.10.135.10">
    <property type="entry name" value="ATP:guanido phosphotransferase, N-terminal domain"/>
    <property type="match status" value="1"/>
</dbReference>
<accession>A0A671QDD4</accession>
<evidence type="ECO:0000256" key="8">
    <source>
        <dbReference type="PROSITE-ProRule" id="PRU00843"/>
    </source>
</evidence>
<evidence type="ECO:0000256" key="3">
    <source>
        <dbReference type="ARBA" id="ARBA00022679"/>
    </source>
</evidence>
<reference evidence="11" key="1">
    <citation type="submission" date="2025-08" db="UniProtKB">
        <authorList>
            <consortium name="Ensembl"/>
        </authorList>
    </citation>
    <scope>IDENTIFICATION</scope>
</reference>
<evidence type="ECO:0000256" key="7">
    <source>
        <dbReference type="PROSITE-ProRule" id="PRU00842"/>
    </source>
</evidence>
<dbReference type="InterPro" id="IPR014746">
    <property type="entry name" value="Gln_synth/guanido_kin_cat_dom"/>
</dbReference>
<feature type="domain" description="Phosphagen kinase C-terminal" evidence="10">
    <location>
        <begin position="71"/>
        <end position="306"/>
    </location>
</feature>
<dbReference type="Gene3D" id="3.30.590.10">
    <property type="entry name" value="Glutamine synthetase/guanido kinase, catalytic domain"/>
    <property type="match status" value="1"/>
</dbReference>
<comment type="similarity">
    <text evidence="1 7">Belongs to the ATP:guanido phosphotransferase family.</text>
</comment>
<feature type="binding site" evidence="8">
    <location>
        <begin position="237"/>
        <end position="241"/>
    </location>
    <ligand>
        <name>ATP</name>
        <dbReference type="ChEBI" id="CHEBI:30616"/>
    </ligand>
</feature>
<dbReference type="InterPro" id="IPR000749">
    <property type="entry name" value="ATP-guanido_PTrfase"/>
</dbReference>
<evidence type="ECO:0000256" key="1">
    <source>
        <dbReference type="ARBA" id="ARBA00006798"/>
    </source>
</evidence>